<dbReference type="InterPro" id="IPR001680">
    <property type="entry name" value="WD40_rpt"/>
</dbReference>
<dbReference type="InterPro" id="IPR058651">
    <property type="entry name" value="HTH_VMAP-M9"/>
</dbReference>
<dbReference type="InterPro" id="IPR049945">
    <property type="entry name" value="AAA_22"/>
</dbReference>
<feature type="repeat" description="WD" evidence="3">
    <location>
        <begin position="1008"/>
        <end position="1049"/>
    </location>
</feature>
<proteinExistence type="predicted"/>
<evidence type="ECO:0000256" key="2">
    <source>
        <dbReference type="ARBA" id="ARBA00022737"/>
    </source>
</evidence>
<dbReference type="Gene3D" id="2.130.10.10">
    <property type="entry name" value="YVTN repeat-like/Quinoprotein amine dehydrogenase"/>
    <property type="match status" value="4"/>
</dbReference>
<dbReference type="InterPro" id="IPR027417">
    <property type="entry name" value="P-loop_NTPase"/>
</dbReference>
<comment type="caution">
    <text evidence="6">The sequence shown here is derived from an EMBL/GenBank/DDBJ whole genome shotgun (WGS) entry which is preliminary data.</text>
</comment>
<dbReference type="RefSeq" id="WP_084606990.1">
    <property type="nucleotide sequence ID" value="NZ_QVFV01000001.1"/>
</dbReference>
<dbReference type="InterPro" id="IPR015943">
    <property type="entry name" value="WD40/YVTN_repeat-like_dom_sf"/>
</dbReference>
<dbReference type="PROSITE" id="PS50294">
    <property type="entry name" value="WD_REPEATS_REGION"/>
    <property type="match status" value="4"/>
</dbReference>
<organism evidence="6 7">
    <name type="scientific">Leptolyngbya iicbica LK</name>
    <dbReference type="NCBI Taxonomy" id="2294035"/>
    <lineage>
        <taxon>Bacteria</taxon>
        <taxon>Bacillati</taxon>
        <taxon>Cyanobacteriota</taxon>
        <taxon>Cyanophyceae</taxon>
        <taxon>Leptolyngbyales</taxon>
        <taxon>Leptolyngbyaceae</taxon>
        <taxon>Leptolyngbya group</taxon>
        <taxon>Leptolyngbya</taxon>
        <taxon>Leptolyngbya iicbica</taxon>
    </lineage>
</organism>
<dbReference type="GO" id="GO:0016887">
    <property type="term" value="F:ATP hydrolysis activity"/>
    <property type="evidence" value="ECO:0007669"/>
    <property type="project" value="InterPro"/>
</dbReference>
<dbReference type="Pfam" id="PF13401">
    <property type="entry name" value="AAA_22"/>
    <property type="match status" value="1"/>
</dbReference>
<dbReference type="SUPFAM" id="SSF52540">
    <property type="entry name" value="P-loop containing nucleoside triphosphate hydrolases"/>
    <property type="match status" value="1"/>
</dbReference>
<evidence type="ECO:0000256" key="1">
    <source>
        <dbReference type="ARBA" id="ARBA00022574"/>
    </source>
</evidence>
<dbReference type="AlphaFoldDB" id="A0A4Q7EHY6"/>
<accession>A0A4Q7EHY6</accession>
<dbReference type="Proteomes" id="UP000292459">
    <property type="component" value="Unassembled WGS sequence"/>
</dbReference>
<keyword evidence="1 3" id="KW-0853">WD repeat</keyword>
<feature type="repeat" description="WD" evidence="3">
    <location>
        <begin position="664"/>
        <end position="698"/>
    </location>
</feature>
<feature type="domain" description="ORC1/DEAH AAA+ ATPase" evidence="4">
    <location>
        <begin position="146"/>
        <end position="236"/>
    </location>
</feature>
<feature type="domain" description="vWA-MoxR associated protein N-terminal HTH" evidence="5">
    <location>
        <begin position="5"/>
        <end position="88"/>
    </location>
</feature>
<dbReference type="CDD" id="cd00200">
    <property type="entry name" value="WD40"/>
    <property type="match status" value="1"/>
</dbReference>
<dbReference type="PROSITE" id="PS50082">
    <property type="entry name" value="WD_REPEATS_2"/>
    <property type="match status" value="8"/>
</dbReference>
<dbReference type="InterPro" id="IPR019775">
    <property type="entry name" value="WD40_repeat_CS"/>
</dbReference>
<reference evidence="6 7" key="1">
    <citation type="submission" date="2018-11" db="EMBL/GenBank/DDBJ databases">
        <title>Whole genome sequencing of an environmental sample.</title>
        <authorList>
            <person name="Sarangi A.N."/>
            <person name="Singh D."/>
            <person name="Tripathy S."/>
        </authorList>
    </citation>
    <scope>NUCLEOTIDE SEQUENCE [LARGE SCALE GENOMIC DNA]</scope>
    <source>
        <strain evidence="6 7">Lakshadweep</strain>
    </source>
</reference>
<feature type="repeat" description="WD" evidence="3">
    <location>
        <begin position="1049"/>
        <end position="1090"/>
    </location>
</feature>
<feature type="repeat" description="WD" evidence="3">
    <location>
        <begin position="582"/>
        <end position="613"/>
    </location>
</feature>
<gene>
    <name evidence="6" type="ORF">DYY88_05370</name>
</gene>
<dbReference type="EMBL" id="QVFV01000001">
    <property type="protein sequence ID" value="RZM82658.1"/>
    <property type="molecule type" value="Genomic_DNA"/>
</dbReference>
<dbReference type="Pfam" id="PF26355">
    <property type="entry name" value="HTH_VMAP-M9"/>
    <property type="match status" value="1"/>
</dbReference>
<evidence type="ECO:0000256" key="3">
    <source>
        <dbReference type="PROSITE-ProRule" id="PRU00221"/>
    </source>
</evidence>
<evidence type="ECO:0000313" key="6">
    <source>
        <dbReference type="EMBL" id="RZM82658.1"/>
    </source>
</evidence>
<dbReference type="SMART" id="SM00320">
    <property type="entry name" value="WD40"/>
    <property type="match status" value="13"/>
</dbReference>
<feature type="repeat" description="WD" evidence="3">
    <location>
        <begin position="699"/>
        <end position="740"/>
    </location>
</feature>
<dbReference type="OrthoDB" id="434800at2"/>
<dbReference type="PANTHER" id="PTHR19848:SF8">
    <property type="entry name" value="F-BOX AND WD REPEAT DOMAIN CONTAINING 7"/>
    <property type="match status" value="1"/>
</dbReference>
<dbReference type="PANTHER" id="PTHR19848">
    <property type="entry name" value="WD40 REPEAT PROTEIN"/>
    <property type="match status" value="1"/>
</dbReference>
<dbReference type="InterPro" id="IPR036322">
    <property type="entry name" value="WD40_repeat_dom_sf"/>
</dbReference>
<dbReference type="Pfam" id="PF00400">
    <property type="entry name" value="WD40"/>
    <property type="match status" value="6"/>
</dbReference>
<dbReference type="SUPFAM" id="SSF50978">
    <property type="entry name" value="WD40 repeat-like"/>
    <property type="match status" value="2"/>
</dbReference>
<dbReference type="PROSITE" id="PS50096">
    <property type="entry name" value="IQ"/>
    <property type="match status" value="1"/>
</dbReference>
<feature type="repeat" description="WD" evidence="3">
    <location>
        <begin position="789"/>
        <end position="830"/>
    </location>
</feature>
<dbReference type="PROSITE" id="PS00678">
    <property type="entry name" value="WD_REPEATS_1"/>
    <property type="match status" value="2"/>
</dbReference>
<feature type="repeat" description="WD" evidence="3">
    <location>
        <begin position="614"/>
        <end position="649"/>
    </location>
</feature>
<evidence type="ECO:0000259" key="4">
    <source>
        <dbReference type="Pfam" id="PF13401"/>
    </source>
</evidence>
<protein>
    <submittedName>
        <fullName evidence="6">Uncharacterized protein</fullName>
    </submittedName>
</protein>
<dbReference type="Gene3D" id="3.40.50.300">
    <property type="entry name" value="P-loop containing nucleotide triphosphate hydrolases"/>
    <property type="match status" value="1"/>
</dbReference>
<sequence length="1209" mass="133893">MSGLMGFDEAFRAADLAVRSVRSEGLRDIERLVLEGSWHRDTYQTIASKAGYTEGYLSRDVGPALWEVLSQALGVQVKKTNFRTAIERWSEATQQPAVATVSPPSTAATAATVVDVPVDPLPFDVTDFRGREAELATLTQWIVEERGRLLCLSGLPGVGKSWFAVKLAAQVRGHFRRFIYEDLRDRPSPSALVHRLLSRLAVSSAESAPLADLLDLLVQTLAGQPSLIVLDRTETLCCPQNLAGMYASEFGAYQEVLSALASRAHHSCLLWVGREVSRVISAIAGSSCRRYVLTGLSADDIASLAIWPEDIEASSVAWQQLSQDYGGIPALILRELGRRLSSFGGRLDRCLAACQKEPSLVYTYTEAWLAPLSALEWQVATWLALSRRPLSWQQLGEYLGTPPSLAALESLCDRGICRSHVQQDLVWELALPALLQPYLCDRWLTELLEANASDQLQWLSQYALLQTDAPEVVRQWQRQTLLTAVAEHLDTQYPTAIAKQDFLAQALQTCQLSAPSTTPDYRPGNLMNLAHHWQVPLPEVSLHGLQLRGADLQSDLFQGLSIAGADLTQTLLAKPMSRYPVIAINPHREEVAVGDQDGRLLLWDLPTGRLRRAMLAVPEAIDAIAFSPDGQLLAEARQDGTVRFWDLSSDLGPEQFASELAYPLTTLAFSPDQESLVGGDAEGNLHVWRIASGQERHCLPAHAGTITAIAFSPNGHRLLSCGQDCAAVEWDIETGTCLKRFQGRLTNVLGTVAYRPSLATELVQAVVVGRDDGQLIVWDMASARPQFIMNEPCEAFMALAMSADGRFLAASDVDNTISVWDVEARSRLCQITEPCAPVESLVFNPNRAELMTGCDYTVQRWEMPSGQCLGVWRSNRHPARQLALSIAPLQVLSSHDDHTLRCWQFSRKRQRWLPHSRLQLPTLGSTPDSVQTIATSLPPHYWAVGMVSGHIHLWDRTTQAWVVWTMRLPKAVTALALSPDGTHLAAGDAMGTVALWDLSKRIFRWQKNQVHLDQVMALTFSPDSQYLYSGSRDRTIQAWDFKGNAQFTASGHRRRVHALQVSADGDYLYSGSQDGTICQWQTTTGQLSHRWEPPDADYIHSIVLDEHHHPIAIVSDTQTLSLWDIERQTYVATCPPDDEPWWHVSTSPDGRSLICARQNGDISLWSVPLGQPQGQLRIDRPYEGMQIGGCLGLSESERQMLYSLGASDY</sequence>
<name>A0A4Q7EHY6_9CYAN</name>
<evidence type="ECO:0000313" key="7">
    <source>
        <dbReference type="Proteomes" id="UP000292459"/>
    </source>
</evidence>
<keyword evidence="2" id="KW-0677">Repeat</keyword>
<keyword evidence="7" id="KW-1185">Reference proteome</keyword>
<evidence type="ECO:0000259" key="5">
    <source>
        <dbReference type="Pfam" id="PF26355"/>
    </source>
</evidence>
<feature type="repeat" description="WD" evidence="3">
    <location>
        <begin position="972"/>
        <end position="999"/>
    </location>
</feature>